<evidence type="ECO:0000313" key="2">
    <source>
        <dbReference type="EMBL" id="MDZ5473104.1"/>
    </source>
</evidence>
<dbReference type="RefSeq" id="WP_322447404.1">
    <property type="nucleotide sequence ID" value="NZ_JAXOFX010000010.1"/>
</dbReference>
<sequence length="180" mass="21255">MLKFIFYLVVFFIIGFFYGRITEGTIFDNVIALLISMFTLIFLIEWITSLIKKKSPLKKEAESEVETWDDLMLDVQKEFEKTWDVKYNNNLIQIVNKYNQEELYINGQLVDQKNRSGWYTWLKPYQTLTGVIEENGRKAHVKVKLGGTMSIDCKVYVDGKMFFHDKVKYKFDVSGVKKKD</sequence>
<feature type="transmembrane region" description="Helical" evidence="1">
    <location>
        <begin position="29"/>
        <end position="51"/>
    </location>
</feature>
<keyword evidence="3" id="KW-1185">Reference proteome</keyword>
<organism evidence="2 3">
    <name type="scientific">Robertmurraya mangrovi</name>
    <dbReference type="NCBI Taxonomy" id="3098077"/>
    <lineage>
        <taxon>Bacteria</taxon>
        <taxon>Bacillati</taxon>
        <taxon>Bacillota</taxon>
        <taxon>Bacilli</taxon>
        <taxon>Bacillales</taxon>
        <taxon>Bacillaceae</taxon>
        <taxon>Robertmurraya</taxon>
    </lineage>
</organism>
<name>A0ABU5J116_9BACI</name>
<dbReference type="Proteomes" id="UP001290455">
    <property type="component" value="Unassembled WGS sequence"/>
</dbReference>
<protein>
    <submittedName>
        <fullName evidence="2">Uncharacterized protein</fullName>
    </submittedName>
</protein>
<evidence type="ECO:0000256" key="1">
    <source>
        <dbReference type="SAM" id="Phobius"/>
    </source>
</evidence>
<keyword evidence="1" id="KW-0812">Transmembrane</keyword>
<evidence type="ECO:0000313" key="3">
    <source>
        <dbReference type="Proteomes" id="UP001290455"/>
    </source>
</evidence>
<dbReference type="EMBL" id="JAXOFX010000010">
    <property type="protein sequence ID" value="MDZ5473104.1"/>
    <property type="molecule type" value="Genomic_DNA"/>
</dbReference>
<reference evidence="2 3" key="1">
    <citation type="submission" date="2023-11" db="EMBL/GenBank/DDBJ databases">
        <title>Bacillus jintuensis, isolated from a mudflat on the Beibu Gulf coast.</title>
        <authorList>
            <person name="Li M."/>
        </authorList>
    </citation>
    <scope>NUCLEOTIDE SEQUENCE [LARGE SCALE GENOMIC DNA]</scope>
    <source>
        <strain evidence="2 3">31A1R</strain>
    </source>
</reference>
<gene>
    <name evidence="2" type="ORF">SM124_15400</name>
</gene>
<proteinExistence type="predicted"/>
<keyword evidence="1" id="KW-0472">Membrane</keyword>
<keyword evidence="1" id="KW-1133">Transmembrane helix</keyword>
<comment type="caution">
    <text evidence="2">The sequence shown here is derived from an EMBL/GenBank/DDBJ whole genome shotgun (WGS) entry which is preliminary data.</text>
</comment>
<accession>A0ABU5J116</accession>